<comment type="cofactor">
    <cofactor evidence="10">
        <name>heme</name>
        <dbReference type="ChEBI" id="CHEBI:30413"/>
    </cofactor>
</comment>
<keyword evidence="2 10" id="KW-0349">Heme</keyword>
<dbReference type="InterPro" id="IPR001128">
    <property type="entry name" value="Cyt_P450"/>
</dbReference>
<dbReference type="PRINTS" id="PR00385">
    <property type="entry name" value="P450"/>
</dbReference>
<evidence type="ECO:0000256" key="2">
    <source>
        <dbReference type="ARBA" id="ARBA00022617"/>
    </source>
</evidence>
<proteinExistence type="predicted"/>
<dbReference type="GO" id="GO:0016020">
    <property type="term" value="C:membrane"/>
    <property type="evidence" value="ECO:0007669"/>
    <property type="project" value="UniProtKB-SubCell"/>
</dbReference>
<comment type="subcellular location">
    <subcellularLocation>
        <location evidence="1">Membrane</location>
        <topology evidence="1">Single-pass membrane protein</topology>
    </subcellularLocation>
</comment>
<dbReference type="PRINTS" id="PR00465">
    <property type="entry name" value="EP450IV"/>
</dbReference>
<organism evidence="11 12">
    <name type="scientific">Rubus argutus</name>
    <name type="common">Southern blackberry</name>
    <dbReference type="NCBI Taxonomy" id="59490"/>
    <lineage>
        <taxon>Eukaryota</taxon>
        <taxon>Viridiplantae</taxon>
        <taxon>Streptophyta</taxon>
        <taxon>Embryophyta</taxon>
        <taxon>Tracheophyta</taxon>
        <taxon>Spermatophyta</taxon>
        <taxon>Magnoliopsida</taxon>
        <taxon>eudicotyledons</taxon>
        <taxon>Gunneridae</taxon>
        <taxon>Pentapetalae</taxon>
        <taxon>rosids</taxon>
        <taxon>fabids</taxon>
        <taxon>Rosales</taxon>
        <taxon>Rosaceae</taxon>
        <taxon>Rosoideae</taxon>
        <taxon>Rosoideae incertae sedis</taxon>
        <taxon>Rubus</taxon>
    </lineage>
</organism>
<dbReference type="Gene3D" id="1.10.630.10">
    <property type="entry name" value="Cytochrome P450"/>
    <property type="match status" value="1"/>
</dbReference>
<evidence type="ECO:0000256" key="4">
    <source>
        <dbReference type="ARBA" id="ARBA00022723"/>
    </source>
</evidence>
<dbReference type="GO" id="GO:0004497">
    <property type="term" value="F:monooxygenase activity"/>
    <property type="evidence" value="ECO:0007669"/>
    <property type="project" value="UniProtKB-KW"/>
</dbReference>
<dbReference type="InterPro" id="IPR002403">
    <property type="entry name" value="Cyt_P450_E_grp-IV"/>
</dbReference>
<evidence type="ECO:0000256" key="3">
    <source>
        <dbReference type="ARBA" id="ARBA00022692"/>
    </source>
</evidence>
<dbReference type="PANTHER" id="PTHR47947:SF1">
    <property type="entry name" value="CYTOCHROME P450 82E3"/>
    <property type="match status" value="1"/>
</dbReference>
<dbReference type="GO" id="GO:0016705">
    <property type="term" value="F:oxidoreductase activity, acting on paired donors, with incorporation or reduction of molecular oxygen"/>
    <property type="evidence" value="ECO:0007669"/>
    <property type="project" value="InterPro"/>
</dbReference>
<dbReference type="SUPFAM" id="SSF48264">
    <property type="entry name" value="Cytochrome P450"/>
    <property type="match status" value="1"/>
</dbReference>
<dbReference type="EMBL" id="JBEDUW010000001">
    <property type="protein sequence ID" value="KAK9951737.1"/>
    <property type="molecule type" value="Genomic_DNA"/>
</dbReference>
<keyword evidence="7 10" id="KW-0408">Iron</keyword>
<keyword evidence="5" id="KW-1133">Transmembrane helix</keyword>
<evidence type="ECO:0000256" key="6">
    <source>
        <dbReference type="ARBA" id="ARBA00023002"/>
    </source>
</evidence>
<name>A0AAW1YSR9_RUBAR</name>
<comment type="caution">
    <text evidence="11">The sequence shown here is derived from an EMBL/GenBank/DDBJ whole genome shotgun (WGS) entry which is preliminary data.</text>
</comment>
<accession>A0AAW1YSR9</accession>
<evidence type="ECO:0000313" key="12">
    <source>
        <dbReference type="Proteomes" id="UP001457282"/>
    </source>
</evidence>
<dbReference type="Proteomes" id="UP001457282">
    <property type="component" value="Unassembled WGS sequence"/>
</dbReference>
<evidence type="ECO:0000256" key="10">
    <source>
        <dbReference type="PIRSR" id="PIRSR602403-1"/>
    </source>
</evidence>
<protein>
    <recommendedName>
        <fullName evidence="13">Cytochrome P450</fullName>
    </recommendedName>
</protein>
<dbReference type="InterPro" id="IPR036396">
    <property type="entry name" value="Cyt_P450_sf"/>
</dbReference>
<evidence type="ECO:0000256" key="9">
    <source>
        <dbReference type="ARBA" id="ARBA00023136"/>
    </source>
</evidence>
<evidence type="ECO:0000313" key="11">
    <source>
        <dbReference type="EMBL" id="KAK9951737.1"/>
    </source>
</evidence>
<keyword evidence="8" id="KW-0503">Monooxygenase</keyword>
<dbReference type="GO" id="GO:0005506">
    <property type="term" value="F:iron ion binding"/>
    <property type="evidence" value="ECO:0007669"/>
    <property type="project" value="InterPro"/>
</dbReference>
<dbReference type="Pfam" id="PF00067">
    <property type="entry name" value="p450"/>
    <property type="match status" value="1"/>
</dbReference>
<dbReference type="GO" id="GO:0020037">
    <property type="term" value="F:heme binding"/>
    <property type="evidence" value="ECO:0007669"/>
    <property type="project" value="InterPro"/>
</dbReference>
<evidence type="ECO:0000256" key="1">
    <source>
        <dbReference type="ARBA" id="ARBA00004167"/>
    </source>
</evidence>
<dbReference type="InterPro" id="IPR050651">
    <property type="entry name" value="Plant_Cytochrome_P450_Monoox"/>
</dbReference>
<keyword evidence="4 10" id="KW-0479">Metal-binding</keyword>
<keyword evidence="3" id="KW-0812">Transmembrane</keyword>
<reference evidence="11 12" key="1">
    <citation type="journal article" date="2023" name="G3 (Bethesda)">
        <title>A chromosome-length genome assembly and annotation of blackberry (Rubus argutus, cv. 'Hillquist').</title>
        <authorList>
            <person name="Bruna T."/>
            <person name="Aryal R."/>
            <person name="Dudchenko O."/>
            <person name="Sargent D.J."/>
            <person name="Mead D."/>
            <person name="Buti M."/>
            <person name="Cavallini A."/>
            <person name="Hytonen T."/>
            <person name="Andres J."/>
            <person name="Pham M."/>
            <person name="Weisz D."/>
            <person name="Mascagni F."/>
            <person name="Usai G."/>
            <person name="Natali L."/>
            <person name="Bassil N."/>
            <person name="Fernandez G.E."/>
            <person name="Lomsadze A."/>
            <person name="Armour M."/>
            <person name="Olukolu B."/>
            <person name="Poorten T."/>
            <person name="Britton C."/>
            <person name="Davik J."/>
            <person name="Ashrafi H."/>
            <person name="Aiden E.L."/>
            <person name="Borodovsky M."/>
            <person name="Worthington M."/>
        </authorList>
    </citation>
    <scope>NUCLEOTIDE SEQUENCE [LARGE SCALE GENOMIC DNA]</scope>
    <source>
        <strain evidence="11">PI 553951</strain>
    </source>
</reference>
<gene>
    <name evidence="11" type="ORF">M0R45_007173</name>
</gene>
<evidence type="ECO:0000256" key="7">
    <source>
        <dbReference type="ARBA" id="ARBA00023004"/>
    </source>
</evidence>
<evidence type="ECO:0008006" key="13">
    <source>
        <dbReference type="Google" id="ProtNLM"/>
    </source>
</evidence>
<keyword evidence="6" id="KW-0560">Oxidoreductase</keyword>
<dbReference type="PANTHER" id="PTHR47947">
    <property type="entry name" value="CYTOCHROME P450 82C3-RELATED"/>
    <property type="match status" value="1"/>
</dbReference>
<keyword evidence="12" id="KW-1185">Reference proteome</keyword>
<evidence type="ECO:0000256" key="8">
    <source>
        <dbReference type="ARBA" id="ARBA00023033"/>
    </source>
</evidence>
<feature type="binding site" description="axial binding residue" evidence="10">
    <location>
        <position position="149"/>
    </location>
    <ligand>
        <name>heme</name>
        <dbReference type="ChEBI" id="CHEBI:30413"/>
    </ligand>
    <ligandPart>
        <name>Fe</name>
        <dbReference type="ChEBI" id="CHEBI:18248"/>
    </ligandPart>
</feature>
<keyword evidence="9" id="KW-0472">Membrane</keyword>
<sequence length="184" mass="20809">MLQNIILAASESPAICLTWTLSLLLNNRHTLKLAQEELDRTVGRHIWVEDTDLKNLVYLQAIVKETLRLYPPAPLSVPREAMENCKVGGFHIPKGTQLLVNLWKLHRDPRVWSDPEGFPPERFLTSQASVNASSQHFEFIPFGSGRRVCPSITFAFQVMHLALARATSLEVILTPRLASELYPQ</sequence>
<evidence type="ECO:0000256" key="5">
    <source>
        <dbReference type="ARBA" id="ARBA00022989"/>
    </source>
</evidence>
<dbReference type="AlphaFoldDB" id="A0AAW1YSR9"/>